<dbReference type="InterPro" id="IPR014756">
    <property type="entry name" value="Ig_E-set"/>
</dbReference>
<dbReference type="SUPFAM" id="SSF81296">
    <property type="entry name" value="E set domains"/>
    <property type="match status" value="1"/>
</dbReference>
<dbReference type="PANTHER" id="PTHR16165:SF5">
    <property type="entry name" value="NXPE FAMILY MEMBER 3"/>
    <property type="match status" value="1"/>
</dbReference>
<gene>
    <name evidence="1" type="ORF">CUNI_LOCUS549</name>
</gene>
<organism evidence="1 2">
    <name type="scientific">Candidula unifasciata</name>
    <dbReference type="NCBI Taxonomy" id="100452"/>
    <lineage>
        <taxon>Eukaryota</taxon>
        <taxon>Metazoa</taxon>
        <taxon>Spiralia</taxon>
        <taxon>Lophotrochozoa</taxon>
        <taxon>Mollusca</taxon>
        <taxon>Gastropoda</taxon>
        <taxon>Heterobranchia</taxon>
        <taxon>Euthyneura</taxon>
        <taxon>Panpulmonata</taxon>
        <taxon>Eupulmonata</taxon>
        <taxon>Stylommatophora</taxon>
        <taxon>Helicina</taxon>
        <taxon>Helicoidea</taxon>
        <taxon>Geomitridae</taxon>
        <taxon>Candidula</taxon>
    </lineage>
</organism>
<protein>
    <submittedName>
        <fullName evidence="1">Uncharacterized protein</fullName>
    </submittedName>
</protein>
<dbReference type="InterPro" id="IPR013783">
    <property type="entry name" value="Ig-like_fold"/>
</dbReference>
<dbReference type="EMBL" id="CAJHNH020000063">
    <property type="protein sequence ID" value="CAG5114991.1"/>
    <property type="molecule type" value="Genomic_DNA"/>
</dbReference>
<dbReference type="OrthoDB" id="5950832at2759"/>
<feature type="non-terminal residue" evidence="1">
    <location>
        <position position="1"/>
    </location>
</feature>
<evidence type="ECO:0000313" key="1">
    <source>
        <dbReference type="EMBL" id="CAG5114991.1"/>
    </source>
</evidence>
<proteinExistence type="predicted"/>
<evidence type="ECO:0000313" key="2">
    <source>
        <dbReference type="Proteomes" id="UP000678393"/>
    </source>
</evidence>
<comment type="caution">
    <text evidence="1">The sequence shown here is derived from an EMBL/GenBank/DDBJ whole genome shotgun (WGS) entry which is preliminary data.</text>
</comment>
<dbReference type="PANTHER" id="PTHR16165">
    <property type="entry name" value="NXPE FAMILY MEMBER"/>
    <property type="match status" value="1"/>
</dbReference>
<reference evidence="1" key="1">
    <citation type="submission" date="2021-04" db="EMBL/GenBank/DDBJ databases">
        <authorList>
            <consortium name="Molecular Ecology Group"/>
        </authorList>
    </citation>
    <scope>NUCLEOTIDE SEQUENCE</scope>
</reference>
<dbReference type="Proteomes" id="UP000678393">
    <property type="component" value="Unassembled WGS sequence"/>
</dbReference>
<name>A0A8S3YHR0_9EUPU</name>
<sequence length="160" mass="17550">CQLFPFPDFIKTPPVPTPYDFEASYLEDPPVTDILKTSLAKRSSVVLVNSSSNFFIGDTVALLITIRDAEGNLKTKGGDDVRAWFTDVSSADSLLPTKITDYGNGTYLATAVLAFIGIFRTHAGLAYSREYKQTVVLTHLMIKSAVIYFGAYRNAIVSLL</sequence>
<keyword evidence="2" id="KW-1185">Reference proteome</keyword>
<dbReference type="AlphaFoldDB" id="A0A8S3YHR0"/>
<accession>A0A8S3YHR0</accession>
<dbReference type="Gene3D" id="2.60.40.10">
    <property type="entry name" value="Immunoglobulins"/>
    <property type="match status" value="1"/>
</dbReference>
<feature type="non-terminal residue" evidence="1">
    <location>
        <position position="160"/>
    </location>
</feature>